<proteinExistence type="predicted"/>
<evidence type="ECO:0000313" key="1">
    <source>
        <dbReference type="EMBL" id="MER7179850.1"/>
    </source>
</evidence>
<name>A0ABV1WTB2_9ACTN</name>
<dbReference type="EMBL" id="JBEPEK010000053">
    <property type="protein sequence ID" value="MER7179850.1"/>
    <property type="molecule type" value="Genomic_DNA"/>
</dbReference>
<comment type="caution">
    <text evidence="1">The sequence shown here is derived from an EMBL/GenBank/DDBJ whole genome shotgun (WGS) entry which is preliminary data.</text>
</comment>
<protein>
    <submittedName>
        <fullName evidence="1">DUF6415 family natural product biosynthesis protein</fullName>
    </submittedName>
</protein>
<dbReference type="Pfam" id="PF19979">
    <property type="entry name" value="DUF6415"/>
    <property type="match status" value="1"/>
</dbReference>
<keyword evidence="2" id="KW-1185">Reference proteome</keyword>
<dbReference type="RefSeq" id="WP_350779402.1">
    <property type="nucleotide sequence ID" value="NZ_JBEPEK010000053.1"/>
</dbReference>
<reference evidence="1 2" key="1">
    <citation type="submission" date="2024-06" db="EMBL/GenBank/DDBJ databases">
        <title>The Natural Products Discovery Center: Release of the First 8490 Sequenced Strains for Exploring Actinobacteria Biosynthetic Diversity.</title>
        <authorList>
            <person name="Kalkreuter E."/>
            <person name="Kautsar S.A."/>
            <person name="Yang D."/>
            <person name="Bader C.D."/>
            <person name="Teijaro C.N."/>
            <person name="Fluegel L."/>
            <person name="Davis C.M."/>
            <person name="Simpson J.R."/>
            <person name="Lauterbach L."/>
            <person name="Steele A.D."/>
            <person name="Gui C."/>
            <person name="Meng S."/>
            <person name="Li G."/>
            <person name="Viehrig K."/>
            <person name="Ye F."/>
            <person name="Su P."/>
            <person name="Kiefer A.F."/>
            <person name="Nichols A."/>
            <person name="Cepeda A.J."/>
            <person name="Yan W."/>
            <person name="Fan B."/>
            <person name="Jiang Y."/>
            <person name="Adhikari A."/>
            <person name="Zheng C.-J."/>
            <person name="Schuster L."/>
            <person name="Cowan T.M."/>
            <person name="Smanski M.J."/>
            <person name="Chevrette M.G."/>
            <person name="De Carvalho L.P.S."/>
            <person name="Shen B."/>
        </authorList>
    </citation>
    <scope>NUCLEOTIDE SEQUENCE [LARGE SCALE GENOMIC DNA]</scope>
    <source>
        <strain evidence="1 2">NPDC000234</strain>
    </source>
</reference>
<evidence type="ECO:0000313" key="2">
    <source>
        <dbReference type="Proteomes" id="UP001474181"/>
    </source>
</evidence>
<dbReference type="InterPro" id="IPR046300">
    <property type="entry name" value="DUF6415"/>
</dbReference>
<organism evidence="1 2">
    <name type="scientific">Streptomyces hyaluromycini</name>
    <dbReference type="NCBI Taxonomy" id="1377993"/>
    <lineage>
        <taxon>Bacteria</taxon>
        <taxon>Bacillati</taxon>
        <taxon>Actinomycetota</taxon>
        <taxon>Actinomycetes</taxon>
        <taxon>Kitasatosporales</taxon>
        <taxon>Streptomycetaceae</taxon>
        <taxon>Streptomyces</taxon>
    </lineage>
</organism>
<dbReference type="Proteomes" id="UP001474181">
    <property type="component" value="Unassembled WGS sequence"/>
</dbReference>
<gene>
    <name evidence="1" type="ORF">ABT404_10260</name>
</gene>
<sequence length="126" mass="13528">MPNRTAPPADAADTDHLPPDIETMRRTAHRFLAPDARPIPTDQVKTLGSALRGQIEELIPTVEAMTRLLPADDIPSACALACTREARTRLGLIPGYNSPGQMTVAMKLARSVKALCDHFENLGGAS</sequence>
<accession>A0ABV1WTB2</accession>